<dbReference type="PANTHER" id="PTHR42924">
    <property type="entry name" value="EXONUCLEASE"/>
    <property type="match status" value="1"/>
</dbReference>
<dbReference type="InterPro" id="IPR052018">
    <property type="entry name" value="PHP_domain"/>
</dbReference>
<organism evidence="2 3">
    <name type="scientific">Methanohalophilus mahii (strain ATCC 35705 / DSM 5219 / SLP)</name>
    <dbReference type="NCBI Taxonomy" id="547558"/>
    <lineage>
        <taxon>Archaea</taxon>
        <taxon>Methanobacteriati</taxon>
        <taxon>Methanobacteriota</taxon>
        <taxon>Stenosarchaea group</taxon>
        <taxon>Methanomicrobia</taxon>
        <taxon>Methanosarcinales</taxon>
        <taxon>Methanosarcinaceae</taxon>
        <taxon>Methanohalophilus</taxon>
    </lineage>
</organism>
<proteinExistence type="predicted"/>
<accession>D5EBY8</accession>
<dbReference type="AlphaFoldDB" id="D5EBY8"/>
<feature type="domain" description="Polymerase/histidinol phosphatase N-terminal" evidence="1">
    <location>
        <begin position="3"/>
        <end position="68"/>
    </location>
</feature>
<name>D5EBY8_METMS</name>
<dbReference type="Proteomes" id="UP000001059">
    <property type="component" value="Chromosome"/>
</dbReference>
<dbReference type="EMBL" id="CP001994">
    <property type="protein sequence ID" value="ADE36689.1"/>
    <property type="molecule type" value="Genomic_DNA"/>
</dbReference>
<dbReference type="PANTHER" id="PTHR42924:SF3">
    <property type="entry name" value="POLYMERASE_HISTIDINOL PHOSPHATASE N-TERMINAL DOMAIN-CONTAINING PROTEIN"/>
    <property type="match status" value="1"/>
</dbReference>
<evidence type="ECO:0000313" key="3">
    <source>
        <dbReference type="Proteomes" id="UP000001059"/>
    </source>
</evidence>
<dbReference type="InterPro" id="IPR004013">
    <property type="entry name" value="PHP_dom"/>
</dbReference>
<dbReference type="SMART" id="SM00481">
    <property type="entry name" value="POLIIIAc"/>
    <property type="match status" value="1"/>
</dbReference>
<evidence type="ECO:0000259" key="1">
    <source>
        <dbReference type="SMART" id="SM00481"/>
    </source>
</evidence>
<protein>
    <submittedName>
        <fullName evidence="2">PHP domain protein</fullName>
    </submittedName>
</protein>
<dbReference type="GO" id="GO:0035312">
    <property type="term" value="F:5'-3' DNA exonuclease activity"/>
    <property type="evidence" value="ECO:0007669"/>
    <property type="project" value="TreeGrafter"/>
</dbReference>
<dbReference type="HOGENOM" id="CLU_067347_0_0_2"/>
<dbReference type="SUPFAM" id="SSF89550">
    <property type="entry name" value="PHP domain-like"/>
    <property type="match status" value="1"/>
</dbReference>
<dbReference type="GeneID" id="8983351"/>
<dbReference type="CDD" id="cd07438">
    <property type="entry name" value="PHP_HisPPase_AMP"/>
    <property type="match status" value="1"/>
</dbReference>
<gene>
    <name evidence="2" type="ordered locus">Mmah_1184</name>
</gene>
<dbReference type="Gene3D" id="1.10.150.650">
    <property type="match status" value="1"/>
</dbReference>
<evidence type="ECO:0000313" key="2">
    <source>
        <dbReference type="EMBL" id="ADE36689.1"/>
    </source>
</evidence>
<dbReference type="OrthoDB" id="9968at2157"/>
<dbReference type="InterPro" id="IPR016195">
    <property type="entry name" value="Pol/histidinol_Pase-like"/>
</dbReference>
<dbReference type="RefSeq" id="WP_013037631.1">
    <property type="nucleotide sequence ID" value="NC_014002.1"/>
</dbReference>
<dbReference type="Pfam" id="PF02811">
    <property type="entry name" value="PHP"/>
    <property type="match status" value="1"/>
</dbReference>
<sequence length="286" mass="31005">MIIDMHTHSFYSDGTLSPEDLVKEAAEVGLKYICLTDHDTLDGVLSIGDTKSRYGVELIPGVELTTRYAGMDFHILGMGIDVKDTKLKTVLAKMSGERLGRAKTMSSLLGKHGWEVDVSSLSCSKGIVTTHDIAKAVTNREVSAFDFHNEWLSSDSPCVVGTSSMPVKDAISIIQKAGGKAVCAHLLRTLGEHGQVDSLLKIASDMVDMGIDGFETFYGQSSMVNVSIMNSIADRYGLLKTGGSDYHGPGHKGRCPLGRYYSYGFGYDQEKVLQSVQVRPLLSCIP</sequence>
<dbReference type="GO" id="GO:0004534">
    <property type="term" value="F:5'-3' RNA exonuclease activity"/>
    <property type="evidence" value="ECO:0007669"/>
    <property type="project" value="TreeGrafter"/>
</dbReference>
<dbReference type="KEGG" id="mmh:Mmah_1184"/>
<dbReference type="InterPro" id="IPR003141">
    <property type="entry name" value="Pol/His_phosphatase_N"/>
</dbReference>
<dbReference type="Gene3D" id="3.20.20.140">
    <property type="entry name" value="Metal-dependent hydrolases"/>
    <property type="match status" value="1"/>
</dbReference>
<keyword evidence="3" id="KW-1185">Reference proteome</keyword>
<reference evidence="2 3" key="1">
    <citation type="submission" date="2010-03" db="EMBL/GenBank/DDBJ databases">
        <title>The complete genome of Methanohalophilus mahii DSM 5219.</title>
        <authorList>
            <consortium name="US DOE Joint Genome Institute (JGI-PGF)"/>
            <person name="Lucas S."/>
            <person name="Copeland A."/>
            <person name="Lapidus A."/>
            <person name="Glavina del Rio T."/>
            <person name="Dalin E."/>
            <person name="Tice H."/>
            <person name="Bruce D."/>
            <person name="Goodwin L."/>
            <person name="Pitluck S."/>
            <person name="Kyrpides N."/>
            <person name="Mavromatis K."/>
            <person name="Ivanova N."/>
            <person name="Lykidis A."/>
            <person name="Saunders E."/>
            <person name="Brettin T."/>
            <person name="Detter J.C."/>
            <person name="Han C."/>
            <person name="Land M."/>
            <person name="Hauser L."/>
            <person name="Markowitz V."/>
            <person name="Cheng J.-F."/>
            <person name="Hugenholtz P."/>
            <person name="Woyke T."/>
            <person name="Wu D."/>
            <person name="Spring S."/>
            <person name="Schneider S."/>
            <person name="Schroeder M."/>
            <person name="Klenk H.-P."/>
            <person name="Eisen J.A."/>
        </authorList>
    </citation>
    <scope>NUCLEOTIDE SEQUENCE [LARGE SCALE GENOMIC DNA]</scope>
    <source>
        <strain evidence="3">ATCC 35705 / DSM 5219 / SLP</strain>
    </source>
</reference>